<keyword evidence="4" id="KW-0749">Sporulation</keyword>
<dbReference type="Proteomes" id="UP001600424">
    <property type="component" value="Unassembled WGS sequence"/>
</dbReference>
<dbReference type="InterPro" id="IPR038658">
    <property type="entry name" value="SsgB_sf"/>
</dbReference>
<keyword evidence="6" id="KW-0131">Cell cycle</keyword>
<accession>A0ABW6IKP8</accession>
<evidence type="ECO:0000313" key="8">
    <source>
        <dbReference type="Proteomes" id="UP001600424"/>
    </source>
</evidence>
<reference evidence="7 8" key="1">
    <citation type="submission" date="2024-09" db="EMBL/GenBank/DDBJ databases">
        <title>The Natural Products Discovery Center: Release of the First 8490 Sequenced Strains for Exploring Actinobacteria Biosynthetic Diversity.</title>
        <authorList>
            <person name="Kalkreuter E."/>
            <person name="Kautsar S.A."/>
            <person name="Yang D."/>
            <person name="Bader C.D."/>
            <person name="Teijaro C.N."/>
            <person name="Fluegel L."/>
            <person name="Davis C.M."/>
            <person name="Simpson J.R."/>
            <person name="Lauterbach L."/>
            <person name="Steele A.D."/>
            <person name="Gui C."/>
            <person name="Meng S."/>
            <person name="Li G."/>
            <person name="Viehrig K."/>
            <person name="Ye F."/>
            <person name="Su P."/>
            <person name="Kiefer A.F."/>
            <person name="Nichols A."/>
            <person name="Cepeda A.J."/>
            <person name="Yan W."/>
            <person name="Fan B."/>
            <person name="Jiang Y."/>
            <person name="Adhikari A."/>
            <person name="Zheng C.-J."/>
            <person name="Schuster L."/>
            <person name="Cowan T.M."/>
            <person name="Smanski M.J."/>
            <person name="Chevrette M.G."/>
            <person name="De Carvalho L.P.S."/>
            <person name="Shen B."/>
        </authorList>
    </citation>
    <scope>NUCLEOTIDE SEQUENCE [LARGE SCALE GENOMIC DNA]</scope>
    <source>
        <strain evidence="7 8">NPDC056472</strain>
    </source>
</reference>
<dbReference type="RefSeq" id="WP_386250917.1">
    <property type="nucleotide sequence ID" value="NZ_JBHTRV010000001.1"/>
</dbReference>
<protein>
    <submittedName>
        <fullName evidence="7">SsgA family sporulation/cell division regulator</fullName>
    </submittedName>
</protein>
<comment type="similarity">
    <text evidence="2">Belongs to the SsgA family.</text>
</comment>
<evidence type="ECO:0000313" key="7">
    <source>
        <dbReference type="EMBL" id="MFE5978151.1"/>
    </source>
</evidence>
<evidence type="ECO:0000256" key="5">
    <source>
        <dbReference type="ARBA" id="ARBA00023210"/>
    </source>
</evidence>
<proteinExistence type="inferred from homology"/>
<dbReference type="Gene3D" id="2.30.31.20">
    <property type="entry name" value="Sporulation-specific cell division protein SsgB"/>
    <property type="match status" value="1"/>
</dbReference>
<sequence length="141" mass="15667">MSQPPVTPLPSPRTLTRHLTMELVTPDAGVPIDTTVRYSSRDPHALRVAFHLLGRSPVVWCLDREMVVTGSHTPTGAGEVHLSAAPDGDLLIRLGRTGRCATVRCDRDRLARLVRETFLLVPQGTEEHHIDWQPLLASLRR</sequence>
<dbReference type="InterPro" id="IPR006776">
    <property type="entry name" value="SsgB"/>
</dbReference>
<comment type="subcellular location">
    <subcellularLocation>
        <location evidence="1">Cell septum</location>
    </subcellularLocation>
</comment>
<keyword evidence="8" id="KW-1185">Reference proteome</keyword>
<organism evidence="7 8">
    <name type="scientific">Streptomyces wedmorensis</name>
    <dbReference type="NCBI Taxonomy" id="43759"/>
    <lineage>
        <taxon>Bacteria</taxon>
        <taxon>Bacillati</taxon>
        <taxon>Actinomycetota</taxon>
        <taxon>Actinomycetes</taxon>
        <taxon>Kitasatosporales</taxon>
        <taxon>Streptomycetaceae</taxon>
        <taxon>Streptomyces</taxon>
    </lineage>
</organism>
<dbReference type="Pfam" id="PF04686">
    <property type="entry name" value="SsgA"/>
    <property type="match status" value="1"/>
</dbReference>
<gene>
    <name evidence="7" type="ORF">ACFQ63_00410</name>
</gene>
<comment type="caution">
    <text evidence="7">The sequence shown here is derived from an EMBL/GenBank/DDBJ whole genome shotgun (WGS) entry which is preliminary data.</text>
</comment>
<keyword evidence="5" id="KW-0717">Septation</keyword>
<evidence type="ECO:0000256" key="2">
    <source>
        <dbReference type="ARBA" id="ARBA00009323"/>
    </source>
</evidence>
<evidence type="ECO:0000256" key="4">
    <source>
        <dbReference type="ARBA" id="ARBA00022969"/>
    </source>
</evidence>
<evidence type="ECO:0000256" key="1">
    <source>
        <dbReference type="ARBA" id="ARBA00004431"/>
    </source>
</evidence>
<name>A0ABW6IKP8_STRWE</name>
<evidence type="ECO:0000256" key="3">
    <source>
        <dbReference type="ARBA" id="ARBA00022618"/>
    </source>
</evidence>
<evidence type="ECO:0000256" key="6">
    <source>
        <dbReference type="ARBA" id="ARBA00023306"/>
    </source>
</evidence>
<dbReference type="EMBL" id="JBHTRV010000001">
    <property type="protein sequence ID" value="MFE5978151.1"/>
    <property type="molecule type" value="Genomic_DNA"/>
</dbReference>
<keyword evidence="3" id="KW-0132">Cell division</keyword>